<dbReference type="SUPFAM" id="SSF51735">
    <property type="entry name" value="NAD(P)-binding Rossmann-fold domains"/>
    <property type="match status" value="1"/>
</dbReference>
<name>A0A364P2U7_9PROT</name>
<protein>
    <submittedName>
        <fullName evidence="2">CDP-glucose 4,6-dehydratase</fullName>
    </submittedName>
</protein>
<dbReference type="CDD" id="cd05252">
    <property type="entry name" value="CDP_GD_SDR_e"/>
    <property type="match status" value="1"/>
</dbReference>
<accession>A0A364P2U7</accession>
<dbReference type="Proteomes" id="UP000251075">
    <property type="component" value="Unassembled WGS sequence"/>
</dbReference>
<dbReference type="RefSeq" id="WP_112141821.1">
    <property type="nucleotide sequence ID" value="NZ_PGTO01000001.1"/>
</dbReference>
<feature type="domain" description="NAD(P)-binding" evidence="1">
    <location>
        <begin position="11"/>
        <end position="315"/>
    </location>
</feature>
<dbReference type="Pfam" id="PF16363">
    <property type="entry name" value="GDP_Man_Dehyd"/>
    <property type="match status" value="1"/>
</dbReference>
<dbReference type="InterPro" id="IPR013445">
    <property type="entry name" value="CDP_4_6_deHydtase"/>
</dbReference>
<evidence type="ECO:0000313" key="2">
    <source>
        <dbReference type="EMBL" id="RAU23590.1"/>
    </source>
</evidence>
<evidence type="ECO:0000259" key="1">
    <source>
        <dbReference type="Pfam" id="PF16363"/>
    </source>
</evidence>
<sequence>MSFWTDKRVFLTGDTGFKGSWLAIWLTRLGARVSGYALPPPTRPSLFEAARVGELIDHKDGDIRDAEGLAAAMIAAKPEILIHMAAQSLVRPSYEDPLGTFATNVMGTAHVLDAMRRVPSLRVGLMITSDKCYENREWVYGYRETDAMGGFDPYSSSKGCAELVTAAWRRSFLGDRAVASARAGNVIGGGDWAADRLVPDLARALVRGESPIIRNPRATRPWQHVLDPLAGYMTLCQRLWDEPAAFSDGWNFGPLDDDAKPVAWIADTVCREWGDGANWTLQQAGQAPHEAHLLKLDCSKARAELGWSGRWHIADALAHAVGWYKAFGVGADARSLCFADMDAFDKVAAP</sequence>
<dbReference type="OrthoDB" id="9801785at2"/>
<gene>
    <name evidence="2" type="primary">rfbG</name>
    <name evidence="2" type="ORF">CU669_00335</name>
</gene>
<dbReference type="Gene3D" id="3.90.25.10">
    <property type="entry name" value="UDP-galactose 4-epimerase, domain 1"/>
    <property type="match status" value="1"/>
</dbReference>
<dbReference type="AlphaFoldDB" id="A0A364P2U7"/>
<evidence type="ECO:0000313" key="3">
    <source>
        <dbReference type="Proteomes" id="UP000251075"/>
    </source>
</evidence>
<dbReference type="InterPro" id="IPR036291">
    <property type="entry name" value="NAD(P)-bd_dom_sf"/>
</dbReference>
<dbReference type="EMBL" id="PGTO01000001">
    <property type="protein sequence ID" value="RAU23590.1"/>
    <property type="molecule type" value="Genomic_DNA"/>
</dbReference>
<dbReference type="Gene3D" id="3.40.50.720">
    <property type="entry name" value="NAD(P)-binding Rossmann-like Domain"/>
    <property type="match status" value="1"/>
</dbReference>
<organism evidence="2 3">
    <name type="scientific">Paramagnetospirillum kuznetsovii</name>
    <dbReference type="NCBI Taxonomy" id="2053833"/>
    <lineage>
        <taxon>Bacteria</taxon>
        <taxon>Pseudomonadati</taxon>
        <taxon>Pseudomonadota</taxon>
        <taxon>Alphaproteobacteria</taxon>
        <taxon>Rhodospirillales</taxon>
        <taxon>Magnetospirillaceae</taxon>
        <taxon>Paramagnetospirillum</taxon>
    </lineage>
</organism>
<comment type="caution">
    <text evidence="2">The sequence shown here is derived from an EMBL/GenBank/DDBJ whole genome shotgun (WGS) entry which is preliminary data.</text>
</comment>
<reference evidence="2 3" key="1">
    <citation type="submission" date="2017-11" db="EMBL/GenBank/DDBJ databases">
        <title>Draft genome sequence of magnetotactic bacterium Magnetospirillum kuznetsovii LBB-42.</title>
        <authorList>
            <person name="Grouzdev D.S."/>
            <person name="Rysina M.S."/>
            <person name="Baslerov R.V."/>
            <person name="Koziaeva V."/>
        </authorList>
    </citation>
    <scope>NUCLEOTIDE SEQUENCE [LARGE SCALE GENOMIC DNA]</scope>
    <source>
        <strain evidence="2 3">LBB-42</strain>
    </source>
</reference>
<dbReference type="PANTHER" id="PTHR43000">
    <property type="entry name" value="DTDP-D-GLUCOSE 4,6-DEHYDRATASE-RELATED"/>
    <property type="match status" value="1"/>
</dbReference>
<proteinExistence type="predicted"/>
<keyword evidence="3" id="KW-1185">Reference proteome</keyword>
<dbReference type="NCBIfam" id="TIGR02622">
    <property type="entry name" value="CDP_4_6_dhtase"/>
    <property type="match status" value="1"/>
</dbReference>
<dbReference type="InterPro" id="IPR016040">
    <property type="entry name" value="NAD(P)-bd_dom"/>
</dbReference>